<comment type="caution">
    <text evidence="2">The sequence shown here is derived from an EMBL/GenBank/DDBJ whole genome shotgun (WGS) entry which is preliminary data.</text>
</comment>
<proteinExistence type="predicted"/>
<evidence type="ECO:0008006" key="4">
    <source>
        <dbReference type="Google" id="ProtNLM"/>
    </source>
</evidence>
<organism evidence="2 3">
    <name type="scientific">Lujinxingia litoralis</name>
    <dbReference type="NCBI Taxonomy" id="2211119"/>
    <lineage>
        <taxon>Bacteria</taxon>
        <taxon>Deltaproteobacteria</taxon>
        <taxon>Bradymonadales</taxon>
        <taxon>Lujinxingiaceae</taxon>
        <taxon>Lujinxingia</taxon>
    </lineage>
</organism>
<keyword evidence="3" id="KW-1185">Reference proteome</keyword>
<evidence type="ECO:0000256" key="1">
    <source>
        <dbReference type="SAM" id="SignalP"/>
    </source>
</evidence>
<gene>
    <name evidence="2" type="ORF">DL240_05495</name>
</gene>
<sequence>MQFDAKKLGWPLLVSGALALGATTACSGDDGDQGGQACETNADCEAPNVCLETGICGVADEGDTGDEPVIEDEDYVITYVRSSVASGQGYELRLFATSDETHHSLVPESADCAPPNLCGVTQSLSHFVYLEQVEGGLKNVYVASIDSETLEVSGALELFVESVFDARVRGQGVAYLDGTTAYYKAIGGEPQIIGVVAEEGEGEESPIVAHWEIDPVSGRTALFMPTLETVDVLVGELGTPIGAEDNLVTISGANYPGEAGSYFLGVLPTAFSADGNLVAFLTVGPNDYQECGSNADCTGTAQQCGDANRCTAIEPTVNIIDISNADNLGEACSSDAECGPVHRCDTSNDDYDRAMCMPQRVAYGLPNFPYQGEPIQAGCAWTKEDGSFAFTDIDDVMSFGADGRLYVTASRECVRPLGDPAVEGAENNIPRSAITVIDPQTGTFEEIFGNLGAEDFDESRCYDELEQQVDITNCVTRQVSARLSPGGNDLIFSATNPNVVDPGLADRIFDMWSVKRNGEDPVWLTREPSTWSVVTFGVHPDPRAATDAE</sequence>
<reference evidence="2 3" key="1">
    <citation type="submission" date="2018-05" db="EMBL/GenBank/DDBJ databases">
        <title>Lujinxingia marina gen. nov. sp. nov., a new facultative anaerobic member of the class Deltaproteobacteria, and proposal of Lujinxingaceae fam. nov.</title>
        <authorList>
            <person name="Li C.-M."/>
        </authorList>
    </citation>
    <scope>NUCLEOTIDE SEQUENCE [LARGE SCALE GENOMIC DNA]</scope>
    <source>
        <strain evidence="2 3">B210</strain>
    </source>
</reference>
<feature type="chain" id="PRO_5016416900" description="Lipoprotein" evidence="1">
    <location>
        <begin position="28"/>
        <end position="549"/>
    </location>
</feature>
<accession>A0A328C9E4</accession>
<protein>
    <recommendedName>
        <fullName evidence="4">Lipoprotein</fullName>
    </recommendedName>
</protein>
<evidence type="ECO:0000313" key="2">
    <source>
        <dbReference type="EMBL" id="RAL23614.1"/>
    </source>
</evidence>
<keyword evidence="1" id="KW-0732">Signal</keyword>
<dbReference type="EMBL" id="QHKO01000002">
    <property type="protein sequence ID" value="RAL23614.1"/>
    <property type="molecule type" value="Genomic_DNA"/>
</dbReference>
<dbReference type="OrthoDB" id="5479845at2"/>
<evidence type="ECO:0000313" key="3">
    <source>
        <dbReference type="Proteomes" id="UP000249169"/>
    </source>
</evidence>
<dbReference type="RefSeq" id="WP_111728872.1">
    <property type="nucleotide sequence ID" value="NZ_QHKO01000002.1"/>
</dbReference>
<name>A0A328C9E4_9DELT</name>
<dbReference type="Proteomes" id="UP000249169">
    <property type="component" value="Unassembled WGS sequence"/>
</dbReference>
<feature type="signal peptide" evidence="1">
    <location>
        <begin position="1"/>
        <end position="27"/>
    </location>
</feature>
<dbReference type="AlphaFoldDB" id="A0A328C9E4"/>
<dbReference type="PROSITE" id="PS51257">
    <property type="entry name" value="PROKAR_LIPOPROTEIN"/>
    <property type="match status" value="1"/>
</dbReference>